<dbReference type="EMBL" id="HBHK01013002">
    <property type="protein sequence ID" value="CAD9683677.1"/>
    <property type="molecule type" value="Transcribed_RNA"/>
</dbReference>
<dbReference type="InterPro" id="IPR014014">
    <property type="entry name" value="RNA_helicase_DEAD_Q_motif"/>
</dbReference>
<sequence length="524" mass="57548">MVSSDSDSEDEGSLTLFSGPKPGARSRGKRRAVSSVCGDDARIKGKSEKKSRDCADVETSDIGEWTFSSLGVSEWLVKACNMLGMEEPTMVQKRCIGPTLQGKNVIASAPTGSGKTAAFALPILEKLAHDPYGVYAVVVTPTRELAFQISDQFFALGSALRLRCEVVVGGMSQLDQQAQLAKRPHVVVGTPGRLAEHIRGPQPPKFNNVAFLVIDEADRLLNADFSRDLGELFRVTPKTRQTLLYSATMNKALTQVKANSTREVFEFHLNQNMAIPEGLDERYLLVPQQVKLVYLGYILRRLGPELKSGPLHKGTALGKKKKGKSREIDQIESVQKVSEASDSDFGRAKLLIVFVSSCKSCQIIGETLIELGVECSILHGSLSQKQRLSSLNKFRAGKTFVLVATDVASRGLDIPHVDLVVNYDVPRTIEDYVHRVGRTARAGNVGCAVTFITQYDVSLVKAIEAETGNKLKLLPGVDEENDVLVLMTRVTNATRTARLRIADLGMDETIIKRNERKKRVRTHE</sequence>
<feature type="compositionally biased region" description="Acidic residues" evidence="7">
    <location>
        <begin position="1"/>
        <end position="12"/>
    </location>
</feature>
<dbReference type="EMBL" id="HBHK01013005">
    <property type="protein sequence ID" value="CAD9683688.1"/>
    <property type="molecule type" value="Transcribed_RNA"/>
</dbReference>
<feature type="domain" description="Helicase ATP-binding" evidence="8">
    <location>
        <begin position="96"/>
        <end position="267"/>
    </location>
</feature>
<evidence type="ECO:0000256" key="7">
    <source>
        <dbReference type="SAM" id="MobiDB-lite"/>
    </source>
</evidence>
<dbReference type="GO" id="GO:0003676">
    <property type="term" value="F:nucleic acid binding"/>
    <property type="evidence" value="ECO:0007669"/>
    <property type="project" value="InterPro"/>
</dbReference>
<keyword evidence="1 6" id="KW-0547">Nucleotide-binding</keyword>
<dbReference type="InterPro" id="IPR001650">
    <property type="entry name" value="Helicase_C-like"/>
</dbReference>
<proteinExistence type="inferred from homology"/>
<dbReference type="GO" id="GO:0005524">
    <property type="term" value="F:ATP binding"/>
    <property type="evidence" value="ECO:0007669"/>
    <property type="project" value="UniProtKB-KW"/>
</dbReference>
<dbReference type="InterPro" id="IPR000629">
    <property type="entry name" value="RNA-helicase_DEAD-box_CS"/>
</dbReference>
<dbReference type="InterPro" id="IPR014001">
    <property type="entry name" value="Helicase_ATP-bd"/>
</dbReference>
<dbReference type="GO" id="GO:0016787">
    <property type="term" value="F:hydrolase activity"/>
    <property type="evidence" value="ECO:0007669"/>
    <property type="project" value="UniProtKB-KW"/>
</dbReference>
<dbReference type="Pfam" id="PF00270">
    <property type="entry name" value="DEAD"/>
    <property type="match status" value="1"/>
</dbReference>
<feature type="domain" description="DEAD-box RNA helicase Q" evidence="10">
    <location>
        <begin position="65"/>
        <end position="93"/>
    </location>
</feature>
<feature type="domain" description="Helicase C-terminal" evidence="9">
    <location>
        <begin position="333"/>
        <end position="485"/>
    </location>
</feature>
<evidence type="ECO:0000256" key="3">
    <source>
        <dbReference type="ARBA" id="ARBA00022806"/>
    </source>
</evidence>
<gene>
    <name evidence="11" type="ORF">QSP1433_LOCUS8159</name>
    <name evidence="12" type="ORF">QSP1433_LOCUS8162</name>
</gene>
<dbReference type="PROSITE" id="PS00039">
    <property type="entry name" value="DEAD_ATP_HELICASE"/>
    <property type="match status" value="1"/>
</dbReference>
<dbReference type="PANTHER" id="PTHR47959">
    <property type="entry name" value="ATP-DEPENDENT RNA HELICASE RHLE-RELATED"/>
    <property type="match status" value="1"/>
</dbReference>
<dbReference type="InterPro" id="IPR027417">
    <property type="entry name" value="P-loop_NTPase"/>
</dbReference>
<dbReference type="PROSITE" id="PS51192">
    <property type="entry name" value="HELICASE_ATP_BIND_1"/>
    <property type="match status" value="1"/>
</dbReference>
<dbReference type="SMART" id="SM00487">
    <property type="entry name" value="DEXDc"/>
    <property type="match status" value="1"/>
</dbReference>
<evidence type="ECO:0000256" key="5">
    <source>
        <dbReference type="PROSITE-ProRule" id="PRU00552"/>
    </source>
</evidence>
<keyword evidence="3 6" id="KW-0347">Helicase</keyword>
<dbReference type="AlphaFoldDB" id="A0A7S2WFL4"/>
<dbReference type="GO" id="GO:0005829">
    <property type="term" value="C:cytosol"/>
    <property type="evidence" value="ECO:0007669"/>
    <property type="project" value="TreeGrafter"/>
</dbReference>
<dbReference type="InterPro" id="IPR050079">
    <property type="entry name" value="DEAD_box_RNA_helicase"/>
</dbReference>
<dbReference type="CDD" id="cd18787">
    <property type="entry name" value="SF2_C_DEAD"/>
    <property type="match status" value="1"/>
</dbReference>
<evidence type="ECO:0000256" key="1">
    <source>
        <dbReference type="ARBA" id="ARBA00022741"/>
    </source>
</evidence>
<dbReference type="GO" id="GO:0003724">
    <property type="term" value="F:RNA helicase activity"/>
    <property type="evidence" value="ECO:0007669"/>
    <property type="project" value="InterPro"/>
</dbReference>
<feature type="region of interest" description="Disordered" evidence="7">
    <location>
        <begin position="1"/>
        <end position="33"/>
    </location>
</feature>
<evidence type="ECO:0000259" key="8">
    <source>
        <dbReference type="PROSITE" id="PS51192"/>
    </source>
</evidence>
<reference evidence="12" key="1">
    <citation type="submission" date="2021-01" db="EMBL/GenBank/DDBJ databases">
        <authorList>
            <person name="Corre E."/>
            <person name="Pelletier E."/>
            <person name="Niang G."/>
            <person name="Scheremetjew M."/>
            <person name="Finn R."/>
            <person name="Kale V."/>
            <person name="Holt S."/>
            <person name="Cochrane G."/>
            <person name="Meng A."/>
            <person name="Brown T."/>
            <person name="Cohen L."/>
        </authorList>
    </citation>
    <scope>NUCLEOTIDE SEQUENCE</scope>
    <source>
        <strain evidence="12">NY070348D</strain>
    </source>
</reference>
<feature type="short sequence motif" description="Q motif" evidence="5">
    <location>
        <begin position="65"/>
        <end position="93"/>
    </location>
</feature>
<dbReference type="Gene3D" id="3.40.50.300">
    <property type="entry name" value="P-loop containing nucleotide triphosphate hydrolases"/>
    <property type="match status" value="2"/>
</dbReference>
<keyword evidence="2 6" id="KW-0378">Hydrolase</keyword>
<dbReference type="SUPFAM" id="SSF52540">
    <property type="entry name" value="P-loop containing nucleoside triphosphate hydrolases"/>
    <property type="match status" value="1"/>
</dbReference>
<evidence type="ECO:0000259" key="9">
    <source>
        <dbReference type="PROSITE" id="PS51194"/>
    </source>
</evidence>
<dbReference type="PROSITE" id="PS51195">
    <property type="entry name" value="Q_MOTIF"/>
    <property type="match status" value="1"/>
</dbReference>
<dbReference type="Pfam" id="PF00271">
    <property type="entry name" value="Helicase_C"/>
    <property type="match status" value="1"/>
</dbReference>
<organism evidence="12">
    <name type="scientific">Mucochytrium quahogii</name>
    <dbReference type="NCBI Taxonomy" id="96639"/>
    <lineage>
        <taxon>Eukaryota</taxon>
        <taxon>Sar</taxon>
        <taxon>Stramenopiles</taxon>
        <taxon>Bigyra</taxon>
        <taxon>Labyrinthulomycetes</taxon>
        <taxon>Thraustochytrida</taxon>
        <taxon>Thraustochytriidae</taxon>
        <taxon>Mucochytrium</taxon>
    </lineage>
</organism>
<comment type="similarity">
    <text evidence="6">Belongs to the DEAD box helicase family.</text>
</comment>
<dbReference type="InterPro" id="IPR011545">
    <property type="entry name" value="DEAD/DEAH_box_helicase_dom"/>
</dbReference>
<dbReference type="PROSITE" id="PS51194">
    <property type="entry name" value="HELICASE_CTER"/>
    <property type="match status" value="1"/>
</dbReference>
<evidence type="ECO:0008006" key="13">
    <source>
        <dbReference type="Google" id="ProtNLM"/>
    </source>
</evidence>
<evidence type="ECO:0000256" key="4">
    <source>
        <dbReference type="ARBA" id="ARBA00022840"/>
    </source>
</evidence>
<protein>
    <recommendedName>
        <fullName evidence="13">ATP-dependent RNA helicase</fullName>
    </recommendedName>
</protein>
<evidence type="ECO:0000313" key="12">
    <source>
        <dbReference type="EMBL" id="CAD9683688.1"/>
    </source>
</evidence>
<evidence type="ECO:0000259" key="10">
    <source>
        <dbReference type="PROSITE" id="PS51195"/>
    </source>
</evidence>
<name>A0A7S2WFL4_9STRA</name>
<keyword evidence="4 6" id="KW-0067">ATP-binding</keyword>
<accession>A0A7S2WFL4</accession>
<dbReference type="SMART" id="SM00490">
    <property type="entry name" value="HELICc"/>
    <property type="match status" value="1"/>
</dbReference>
<dbReference type="CDD" id="cd17955">
    <property type="entry name" value="DEADc_DDX49"/>
    <property type="match status" value="1"/>
</dbReference>
<evidence type="ECO:0000313" key="11">
    <source>
        <dbReference type="EMBL" id="CAD9683677.1"/>
    </source>
</evidence>
<dbReference type="PANTHER" id="PTHR47959:SF24">
    <property type="entry name" value="ATP-DEPENDENT RNA HELICASE"/>
    <property type="match status" value="1"/>
</dbReference>
<evidence type="ECO:0000256" key="6">
    <source>
        <dbReference type="RuleBase" id="RU000492"/>
    </source>
</evidence>
<evidence type="ECO:0000256" key="2">
    <source>
        <dbReference type="ARBA" id="ARBA00022801"/>
    </source>
</evidence>